<dbReference type="PANTHER" id="PTHR31836:SF28">
    <property type="entry name" value="SRCR DOMAIN-CONTAINING PROTEIN-RELATED"/>
    <property type="match status" value="1"/>
</dbReference>
<proteinExistence type="predicted"/>
<feature type="region of interest" description="Disordered" evidence="2">
    <location>
        <begin position="164"/>
        <end position="219"/>
    </location>
</feature>
<dbReference type="Proteomes" id="UP001329825">
    <property type="component" value="Chromosome 5"/>
</dbReference>
<keyword evidence="5" id="KW-1185">Reference proteome</keyword>
<dbReference type="InterPro" id="IPR051477">
    <property type="entry name" value="Expansin_CellWall"/>
</dbReference>
<reference evidence="4 5" key="1">
    <citation type="submission" date="2024-01" db="EMBL/GenBank/DDBJ databases">
        <title>Comparative genomics of Cryptococcus and Kwoniella reveals pathogenesis evolution and contrasting modes of karyotype evolution via chromosome fusion or intercentromeric recombination.</title>
        <authorList>
            <person name="Coelho M.A."/>
            <person name="David-Palma M."/>
            <person name="Shea T."/>
            <person name="Bowers K."/>
            <person name="McGinley-Smith S."/>
            <person name="Mohammad A.W."/>
            <person name="Gnirke A."/>
            <person name="Yurkov A.M."/>
            <person name="Nowrousian M."/>
            <person name="Sun S."/>
            <person name="Cuomo C.A."/>
            <person name="Heitman J."/>
        </authorList>
    </citation>
    <scope>NUCLEOTIDE SEQUENCE [LARGE SCALE GENOMIC DNA]</scope>
    <source>
        <strain evidence="4">CBS 11374</strain>
    </source>
</reference>
<dbReference type="SUPFAM" id="SSF50685">
    <property type="entry name" value="Barwin-like endoglucanases"/>
    <property type="match status" value="1"/>
</dbReference>
<feature type="chain" id="PRO_5045112761" description="B2-aldehyde-forming enzyme" evidence="3">
    <location>
        <begin position="19"/>
        <end position="301"/>
    </location>
</feature>
<protein>
    <recommendedName>
        <fullName evidence="6">B2-aldehyde-forming enzyme</fullName>
    </recommendedName>
</protein>
<name>A0ABZ1D3B9_9TREE</name>
<evidence type="ECO:0000313" key="5">
    <source>
        <dbReference type="Proteomes" id="UP001329825"/>
    </source>
</evidence>
<dbReference type="CDD" id="cd22191">
    <property type="entry name" value="DPBB_RlpA_EXP_N-like"/>
    <property type="match status" value="1"/>
</dbReference>
<dbReference type="InterPro" id="IPR036908">
    <property type="entry name" value="RlpA-like_sf"/>
</dbReference>
<evidence type="ECO:0000313" key="4">
    <source>
        <dbReference type="EMBL" id="WRT67092.1"/>
    </source>
</evidence>
<evidence type="ECO:0000256" key="1">
    <source>
        <dbReference type="ARBA" id="ARBA00022729"/>
    </source>
</evidence>
<dbReference type="EMBL" id="CP141885">
    <property type="protein sequence ID" value="WRT67092.1"/>
    <property type="molecule type" value="Genomic_DNA"/>
</dbReference>
<dbReference type="RefSeq" id="XP_062791832.1">
    <property type="nucleotide sequence ID" value="XM_062935781.1"/>
</dbReference>
<evidence type="ECO:0000256" key="3">
    <source>
        <dbReference type="SAM" id="SignalP"/>
    </source>
</evidence>
<evidence type="ECO:0008006" key="6">
    <source>
        <dbReference type="Google" id="ProtNLM"/>
    </source>
</evidence>
<feature type="signal peptide" evidence="3">
    <location>
        <begin position="1"/>
        <end position="18"/>
    </location>
</feature>
<dbReference type="GeneID" id="87956189"/>
<evidence type="ECO:0000256" key="2">
    <source>
        <dbReference type="SAM" id="MobiDB-lite"/>
    </source>
</evidence>
<keyword evidence="1 3" id="KW-0732">Signal</keyword>
<organism evidence="4 5">
    <name type="scientific">Kwoniella shivajii</name>
    <dbReference type="NCBI Taxonomy" id="564305"/>
    <lineage>
        <taxon>Eukaryota</taxon>
        <taxon>Fungi</taxon>
        <taxon>Dikarya</taxon>
        <taxon>Basidiomycota</taxon>
        <taxon>Agaricomycotina</taxon>
        <taxon>Tremellomycetes</taxon>
        <taxon>Tremellales</taxon>
        <taxon>Cryptococcaceae</taxon>
        <taxon>Kwoniella</taxon>
    </lineage>
</organism>
<sequence>MLASSLFSLLLLSTSAFGLSDRKAHELSRSRARAHYGKREKFTFEVNANTTSDNTIEKRGQQYANSRATFYDVGLGACGWYNSANDYIVAQNSAQYGGGYPGPNCGRSITISYGGKQVTATIADECPTCPYGGLDMSRGLFTQFASEGAGVFYMTWWYNDESQEATTTSEKPKTTATSTYTPPTSTYVEPSTTPTPTSTYVEPSTSSSPTPTPTSTVESSTSSSVVASASTTSFLPSASSSGLADTVLQTNATLPAIANATSTISSEDSETTAPVAALGNLVLFNQAVAYLGHLVVVGAEN</sequence>
<accession>A0ABZ1D3B9</accession>
<dbReference type="Gene3D" id="2.40.40.10">
    <property type="entry name" value="RlpA-like domain"/>
    <property type="match status" value="1"/>
</dbReference>
<dbReference type="PANTHER" id="PTHR31836">
    <property type="match status" value="1"/>
</dbReference>
<gene>
    <name evidence="4" type="ORF">IL334_004058</name>
</gene>